<feature type="binding site" evidence="2">
    <location>
        <position position="268"/>
    </location>
    <ligand>
        <name>ATP</name>
        <dbReference type="ChEBI" id="CHEBI:30616"/>
    </ligand>
</feature>
<keyword evidence="2" id="KW-0547">Nucleotide-binding</keyword>
<keyword evidence="7" id="KW-1185">Reference proteome</keyword>
<feature type="compositionally biased region" description="Polar residues" evidence="3">
    <location>
        <begin position="559"/>
        <end position="568"/>
    </location>
</feature>
<dbReference type="PROSITE" id="PS50011">
    <property type="entry name" value="PROTEIN_KINASE_DOM"/>
    <property type="match status" value="1"/>
</dbReference>
<dbReference type="Pfam" id="PF00498">
    <property type="entry name" value="FHA"/>
    <property type="match status" value="1"/>
</dbReference>
<dbReference type="GO" id="GO:0004672">
    <property type="term" value="F:protein kinase activity"/>
    <property type="evidence" value="ECO:0007669"/>
    <property type="project" value="InterPro"/>
</dbReference>
<sequence length="874" mass="97210">MDDADLIARVYPAVVRGNEKHAPNSIKACSLYVPPQHETAEEEVQYGRDDRETTEPPEQPVDKMRFEYDGRPFIEVRFSNVPRSSNGVIFGCSTKSDVILPNLKDLSHFHFSLTFDEQKRLIVKDLGSLIGTEVTYDSKGEGTRRRFHWIIGGDKNAHRQKNIIIKVHDNVQFEVVANEHDIESQSYIENVEKFCQGSATTEGLFDDLNIPLRPDTEFATGAHTPGNGPIYVKRKIGKGGFGVAVHCWDVSTGDETVIKRPSNEMVKKFLKKSVDNVSELAQGRRRWKDEANNMRNLVHPHIIKLLDVVNDPYPKLVLEYISGGPLSQLENITISESVLVLTQCLSALTLMHKNQLAHRDISPNNILVKSREPFVVVLADFGLSKNAAELRTQCGTAPFAAPEVLEDSSVKRYSVAVDIWSLGVVICKTLRILPSYSIHMQNLQQNVTDLSWCNMVVDSLGKLYRRRPDSLKLFLLASMLVISPAGRNSARGCYDRVKALPDRIVNAEPCDRISDILWREATVVYPSGINTNEQSIVRLKDAAPATNAGDFNDDGESTDAMNSTGSSSGDDRAKRRSGAPPPSSHHLDARSNLKRPTAEMAPLSPKSKRQGRVSISQSHDFSGNHHIKPEVDWETAEVAALLQDLRNGAFQCDKCDNLPDPPSWHPWDPAEGKSMHLHWESGRGWVHCDHIVNEAAETNEHSINRSSLSGYPSGRRTENRTADEAQCGNSALSALVALDSNLGENAPICQLADYPGENDISAEPHTVLMNNDESGRLQKRQGRSESRSPVGISEIMNSNLWKEPAVSNNASPHCETPALNCLTGIRVGDLGCPIAIHSDTSSQQRPAELKNVDRTTQRERFQLVYYSMRRISMY</sequence>
<accession>A0AAJ0FZL4</accession>
<dbReference type="Proteomes" id="UP001251528">
    <property type="component" value="Unassembled WGS sequence"/>
</dbReference>
<dbReference type="PANTHER" id="PTHR24347">
    <property type="entry name" value="SERINE/THREONINE-PROTEIN KINASE"/>
    <property type="match status" value="1"/>
</dbReference>
<gene>
    <name evidence="6" type="ORF">QQS21_007259</name>
</gene>
<comment type="similarity">
    <text evidence="1">Belongs to the protein kinase superfamily. CAMK Ser/Thr protein kinase family. CHEK2 subfamily.</text>
</comment>
<dbReference type="GO" id="GO:0005524">
    <property type="term" value="F:ATP binding"/>
    <property type="evidence" value="ECO:0007669"/>
    <property type="project" value="UniProtKB-UniRule"/>
</dbReference>
<name>A0AAJ0FZL4_9HYPO</name>
<dbReference type="SUPFAM" id="SSF56112">
    <property type="entry name" value="Protein kinase-like (PK-like)"/>
    <property type="match status" value="1"/>
</dbReference>
<evidence type="ECO:0008006" key="8">
    <source>
        <dbReference type="Google" id="ProtNLM"/>
    </source>
</evidence>
<dbReference type="InterPro" id="IPR017441">
    <property type="entry name" value="Protein_kinase_ATP_BS"/>
</dbReference>
<feature type="domain" description="Protein kinase" evidence="5">
    <location>
        <begin position="230"/>
        <end position="500"/>
    </location>
</feature>
<feature type="region of interest" description="Disordered" evidence="3">
    <location>
        <begin position="547"/>
        <end position="626"/>
    </location>
</feature>
<evidence type="ECO:0000313" key="6">
    <source>
        <dbReference type="EMBL" id="KAK2595005.1"/>
    </source>
</evidence>
<dbReference type="InterPro" id="IPR000253">
    <property type="entry name" value="FHA_dom"/>
</dbReference>
<feature type="region of interest" description="Disordered" evidence="3">
    <location>
        <begin position="698"/>
        <end position="721"/>
    </location>
</feature>
<dbReference type="Pfam" id="PF00069">
    <property type="entry name" value="Pkinase"/>
    <property type="match status" value="1"/>
</dbReference>
<dbReference type="InterPro" id="IPR008984">
    <property type="entry name" value="SMAD_FHA_dom_sf"/>
</dbReference>
<dbReference type="Gene3D" id="2.60.200.20">
    <property type="match status" value="1"/>
</dbReference>
<proteinExistence type="inferred from homology"/>
<reference evidence="6" key="1">
    <citation type="submission" date="2023-06" db="EMBL/GenBank/DDBJ databases">
        <title>Conoideocrella luteorostrata (Hypocreales: Clavicipitaceae), a potential biocontrol fungus for elongate hemlock scale in United States Christmas tree production areas.</title>
        <authorList>
            <person name="Barrett H."/>
            <person name="Lovett B."/>
            <person name="Macias A.M."/>
            <person name="Stajich J.E."/>
            <person name="Kasson M.T."/>
        </authorList>
    </citation>
    <scope>NUCLEOTIDE SEQUENCE</scope>
    <source>
        <strain evidence="6">ARSEF 14590</strain>
    </source>
</reference>
<dbReference type="Gene3D" id="1.10.510.10">
    <property type="entry name" value="Transferase(Phosphotransferase) domain 1"/>
    <property type="match status" value="1"/>
</dbReference>
<evidence type="ECO:0000259" key="4">
    <source>
        <dbReference type="PROSITE" id="PS50006"/>
    </source>
</evidence>
<feature type="region of interest" description="Disordered" evidence="3">
    <location>
        <begin position="39"/>
        <end position="60"/>
    </location>
</feature>
<dbReference type="InterPro" id="IPR000719">
    <property type="entry name" value="Prot_kinase_dom"/>
</dbReference>
<organism evidence="6 7">
    <name type="scientific">Conoideocrella luteorostrata</name>
    <dbReference type="NCBI Taxonomy" id="1105319"/>
    <lineage>
        <taxon>Eukaryota</taxon>
        <taxon>Fungi</taxon>
        <taxon>Dikarya</taxon>
        <taxon>Ascomycota</taxon>
        <taxon>Pezizomycotina</taxon>
        <taxon>Sordariomycetes</taxon>
        <taxon>Hypocreomycetidae</taxon>
        <taxon>Hypocreales</taxon>
        <taxon>Clavicipitaceae</taxon>
        <taxon>Conoideocrella</taxon>
    </lineage>
</organism>
<feature type="domain" description="FHA" evidence="4">
    <location>
        <begin position="88"/>
        <end position="135"/>
    </location>
</feature>
<evidence type="ECO:0000256" key="2">
    <source>
        <dbReference type="PROSITE-ProRule" id="PRU10141"/>
    </source>
</evidence>
<feature type="compositionally biased region" description="Basic and acidic residues" evidence="3">
    <location>
        <begin position="45"/>
        <end position="60"/>
    </location>
</feature>
<comment type="caution">
    <text evidence="6">The sequence shown here is derived from an EMBL/GenBank/DDBJ whole genome shotgun (WGS) entry which is preliminary data.</text>
</comment>
<dbReference type="PROSITE" id="PS50006">
    <property type="entry name" value="FHA_DOMAIN"/>
    <property type="match status" value="1"/>
</dbReference>
<dbReference type="PROSITE" id="PS00107">
    <property type="entry name" value="PROTEIN_KINASE_ATP"/>
    <property type="match status" value="1"/>
</dbReference>
<evidence type="ECO:0000256" key="3">
    <source>
        <dbReference type="SAM" id="MobiDB-lite"/>
    </source>
</evidence>
<dbReference type="SUPFAM" id="SSF49879">
    <property type="entry name" value="SMAD/FHA domain"/>
    <property type="match status" value="1"/>
</dbReference>
<protein>
    <recommendedName>
        <fullName evidence="8">Kinase-like protein</fullName>
    </recommendedName>
</protein>
<evidence type="ECO:0000256" key="1">
    <source>
        <dbReference type="ARBA" id="ARBA00005575"/>
    </source>
</evidence>
<dbReference type="AlphaFoldDB" id="A0AAJ0FZL4"/>
<dbReference type="EMBL" id="JASWJB010000146">
    <property type="protein sequence ID" value="KAK2595005.1"/>
    <property type="molecule type" value="Genomic_DNA"/>
</dbReference>
<keyword evidence="2" id="KW-0067">ATP-binding</keyword>
<dbReference type="InterPro" id="IPR011009">
    <property type="entry name" value="Kinase-like_dom_sf"/>
</dbReference>
<evidence type="ECO:0000313" key="7">
    <source>
        <dbReference type="Proteomes" id="UP001251528"/>
    </source>
</evidence>
<evidence type="ECO:0000259" key="5">
    <source>
        <dbReference type="PROSITE" id="PS50011"/>
    </source>
</evidence>